<reference evidence="2 3" key="1">
    <citation type="submission" date="2019-07" db="EMBL/GenBank/DDBJ databases">
        <title>Full genome sequence of Devosia sp. Gsoil 520.</title>
        <authorList>
            <person name="Im W.-T."/>
        </authorList>
    </citation>
    <scope>NUCLEOTIDE SEQUENCE [LARGE SCALE GENOMIC DNA]</scope>
    <source>
        <strain evidence="2 3">Gsoil 520</strain>
    </source>
</reference>
<dbReference type="AlphaFoldDB" id="A0A5B8LW84"/>
<feature type="transmembrane region" description="Helical" evidence="1">
    <location>
        <begin position="29"/>
        <end position="49"/>
    </location>
</feature>
<dbReference type="RefSeq" id="WP_146290540.1">
    <property type="nucleotide sequence ID" value="NZ_CP042304.1"/>
</dbReference>
<keyword evidence="1" id="KW-0812">Transmembrane</keyword>
<dbReference type="KEGG" id="dea:FPZ08_13780"/>
<keyword evidence="1" id="KW-1133">Transmembrane helix</keyword>
<protein>
    <submittedName>
        <fullName evidence="2">Uncharacterized protein</fullName>
    </submittedName>
</protein>
<dbReference type="EMBL" id="CP042304">
    <property type="protein sequence ID" value="QDZ11722.1"/>
    <property type="molecule type" value="Genomic_DNA"/>
</dbReference>
<organism evidence="2 3">
    <name type="scientific">Devosia ginsengisoli</name>
    <dbReference type="NCBI Taxonomy" id="400770"/>
    <lineage>
        <taxon>Bacteria</taxon>
        <taxon>Pseudomonadati</taxon>
        <taxon>Pseudomonadota</taxon>
        <taxon>Alphaproteobacteria</taxon>
        <taxon>Hyphomicrobiales</taxon>
        <taxon>Devosiaceae</taxon>
        <taxon>Devosia</taxon>
    </lineage>
</organism>
<keyword evidence="3" id="KW-1185">Reference proteome</keyword>
<evidence type="ECO:0000313" key="3">
    <source>
        <dbReference type="Proteomes" id="UP000315364"/>
    </source>
</evidence>
<keyword evidence="1" id="KW-0472">Membrane</keyword>
<proteinExistence type="predicted"/>
<dbReference type="OrthoDB" id="7949448at2"/>
<name>A0A5B8LW84_9HYPH</name>
<sequence length="203" mass="20619">MEESAAVTVQGETRPVPAERRKGMPLANVLSFVVGLVGIAAIGASAWFYSETQREIVRLSTDIAQLRVSLELFGRQQGTPSGTDAANLTDLANRLAILEESWRSAPAPATSLPAVPAAAPATAQGGDCLPTGTRFLVGAGDSYPLCDVAGTVEIGAVDNGFISLSDGTVIAAGGNIGLPGSACMIGVVSAGEVTGYAEIRVTC</sequence>
<evidence type="ECO:0000256" key="1">
    <source>
        <dbReference type="SAM" id="Phobius"/>
    </source>
</evidence>
<dbReference type="Proteomes" id="UP000315364">
    <property type="component" value="Chromosome"/>
</dbReference>
<gene>
    <name evidence="2" type="ORF">FPZ08_13780</name>
</gene>
<evidence type="ECO:0000313" key="2">
    <source>
        <dbReference type="EMBL" id="QDZ11722.1"/>
    </source>
</evidence>
<accession>A0A5B8LW84</accession>